<dbReference type="Pfam" id="PF07032">
    <property type="entry name" value="DUF1322"/>
    <property type="match status" value="1"/>
</dbReference>
<keyword evidence="2" id="KW-1185">Reference proteome</keyword>
<dbReference type="RefSeq" id="WP_012539301.1">
    <property type="nucleotide sequence ID" value="NC_011246.1"/>
</dbReference>
<protein>
    <submittedName>
        <fullName evidence="1">Uncharacterized conserved protein</fullName>
    </submittedName>
</protein>
<dbReference type="Proteomes" id="UP000000612">
    <property type="component" value="Plasmid pl124"/>
</dbReference>
<dbReference type="AlphaFoldDB" id="B5RRX7"/>
<organism evidence="1 2">
    <name type="scientific">Borrelia recurrentis (strain A1)</name>
    <dbReference type="NCBI Taxonomy" id="412418"/>
    <lineage>
        <taxon>Bacteria</taxon>
        <taxon>Pseudomonadati</taxon>
        <taxon>Spirochaetota</taxon>
        <taxon>Spirochaetia</taxon>
        <taxon>Spirochaetales</taxon>
        <taxon>Borreliaceae</taxon>
        <taxon>Borrelia</taxon>
    </lineage>
</organism>
<dbReference type="EMBL" id="CP000994">
    <property type="protein sequence ID" value="ACH95113.1"/>
    <property type="molecule type" value="Genomic_DNA"/>
</dbReference>
<evidence type="ECO:0000313" key="2">
    <source>
        <dbReference type="Proteomes" id="UP000000612"/>
    </source>
</evidence>
<reference evidence="1 2" key="1">
    <citation type="journal article" date="2008" name="PLoS Genet.">
        <title>The genome of Borrelia recurrentis, the agent of deadly louse-borne relapsing fever, is a degraded subset of tick-borne Borrelia duttonii.</title>
        <authorList>
            <person name="Lescot M."/>
            <person name="Audic S."/>
            <person name="Robert C."/>
            <person name="Nguyen T.T."/>
            <person name="Blanc G."/>
            <person name="Cutler S.J."/>
            <person name="Wincker P."/>
            <person name="Couloux A."/>
            <person name="Claverie J.-M."/>
            <person name="Raoult D."/>
            <person name="Drancourt M."/>
        </authorList>
    </citation>
    <scope>NUCLEOTIDE SEQUENCE [LARGE SCALE GENOMIC DNA]</scope>
    <source>
        <strain evidence="1 2">A1</strain>
    </source>
</reference>
<accession>B5RRX7</accession>
<keyword evidence="1" id="KW-0614">Plasmid</keyword>
<geneLocation type="plasmid" evidence="1 2">
    <name>pl124</name>
</geneLocation>
<dbReference type="InterPro" id="IPR009753">
    <property type="entry name" value="DUF1322"/>
</dbReference>
<evidence type="ECO:0000313" key="1">
    <source>
        <dbReference type="EMBL" id="ACH95113.1"/>
    </source>
</evidence>
<proteinExistence type="predicted"/>
<gene>
    <name evidence="1" type="ordered locus">BRE_1057</name>
</gene>
<name>B5RRX7_BORRA</name>
<dbReference type="HOGENOM" id="CLU_197332_0_0_12"/>
<dbReference type="KEGG" id="bre:BRE_1057"/>
<sequence length="72" mass="8820">MNRSEILNEYLNYLKYLRSETCKYYFPVLMEVCTFNDVKKFKYDELMEINKIANFKLKKKVYEKFLVSKLLG</sequence>